<keyword evidence="4" id="KW-0067">ATP-binding</keyword>
<dbReference type="PANTHER" id="PTHR11136:SF0">
    <property type="entry name" value="DIHYDROFOLATE SYNTHETASE-RELATED"/>
    <property type="match status" value="1"/>
</dbReference>
<dbReference type="GO" id="GO:0004326">
    <property type="term" value="F:tetrahydrofolylpolyglutamate synthase activity"/>
    <property type="evidence" value="ECO:0007669"/>
    <property type="project" value="InterPro"/>
</dbReference>
<organism evidence="5 6">
    <name type="scientific">Cohaesibacter gelatinilyticus</name>
    <dbReference type="NCBI Taxonomy" id="372072"/>
    <lineage>
        <taxon>Bacteria</taxon>
        <taxon>Pseudomonadati</taxon>
        <taxon>Pseudomonadota</taxon>
        <taxon>Alphaproteobacteria</taxon>
        <taxon>Hyphomicrobiales</taxon>
        <taxon>Cohaesibacteraceae</taxon>
    </lineage>
</organism>
<dbReference type="PANTHER" id="PTHR11136">
    <property type="entry name" value="FOLYLPOLYGLUTAMATE SYNTHASE-RELATED"/>
    <property type="match status" value="1"/>
</dbReference>
<accession>A0A285N9A0</accession>
<dbReference type="OrthoDB" id="4961544at2"/>
<dbReference type="AlphaFoldDB" id="A0A285N9A0"/>
<name>A0A285N9A0_9HYPH</name>
<dbReference type="EMBL" id="OBEL01000001">
    <property type="protein sequence ID" value="SNZ06035.1"/>
    <property type="molecule type" value="Genomic_DNA"/>
</dbReference>
<evidence type="ECO:0000313" key="5">
    <source>
        <dbReference type="EMBL" id="SNZ06035.1"/>
    </source>
</evidence>
<dbReference type="GO" id="GO:0008841">
    <property type="term" value="F:dihydrofolate synthase activity"/>
    <property type="evidence" value="ECO:0007669"/>
    <property type="project" value="TreeGrafter"/>
</dbReference>
<dbReference type="Gene3D" id="3.40.1190.10">
    <property type="entry name" value="Mur-like, catalytic domain"/>
    <property type="match status" value="1"/>
</dbReference>
<evidence type="ECO:0000256" key="2">
    <source>
        <dbReference type="ARBA" id="ARBA00022598"/>
    </source>
</evidence>
<evidence type="ECO:0000313" key="6">
    <source>
        <dbReference type="Proteomes" id="UP000219439"/>
    </source>
</evidence>
<dbReference type="RefSeq" id="WP_097151614.1">
    <property type="nucleotide sequence ID" value="NZ_OBEL01000001.1"/>
</dbReference>
<protein>
    <submittedName>
        <fullName evidence="5">Dihydrofolate synthase / folylpolyglutamate synthase</fullName>
    </submittedName>
</protein>
<dbReference type="InterPro" id="IPR001645">
    <property type="entry name" value="Folylpolyglutamate_synth"/>
</dbReference>
<dbReference type="Proteomes" id="UP000219439">
    <property type="component" value="Unassembled WGS sequence"/>
</dbReference>
<gene>
    <name evidence="5" type="ORF">SAMN06265368_0273</name>
</gene>
<reference evidence="5 6" key="1">
    <citation type="submission" date="2017-09" db="EMBL/GenBank/DDBJ databases">
        <authorList>
            <person name="Ehlers B."/>
            <person name="Leendertz F.H."/>
        </authorList>
    </citation>
    <scope>NUCLEOTIDE SEQUENCE [LARGE SCALE GENOMIC DNA]</scope>
    <source>
        <strain evidence="5 6">DSM 18289</strain>
    </source>
</reference>
<comment type="similarity">
    <text evidence="1">Belongs to the folylpolyglutamate synthase family.</text>
</comment>
<dbReference type="SUPFAM" id="SSF53623">
    <property type="entry name" value="MurD-like peptide ligases, catalytic domain"/>
    <property type="match status" value="1"/>
</dbReference>
<evidence type="ECO:0000256" key="3">
    <source>
        <dbReference type="ARBA" id="ARBA00022741"/>
    </source>
</evidence>
<keyword evidence="3" id="KW-0547">Nucleotide-binding</keyword>
<dbReference type="GO" id="GO:0005737">
    <property type="term" value="C:cytoplasm"/>
    <property type="evidence" value="ECO:0007669"/>
    <property type="project" value="TreeGrafter"/>
</dbReference>
<evidence type="ECO:0000256" key="1">
    <source>
        <dbReference type="ARBA" id="ARBA00008276"/>
    </source>
</evidence>
<proteinExistence type="inferred from homology"/>
<sequence>MGGLSGKKVAFDGVLDAIYASFMSQKNLVAGKLDKDIRDPSLLVALAKKLDLIPQKQRIIRVTGSKGKGTTSRMIAQILRKETDAKVGLFVSPEEFDHNDRMRINGKFASKDAFIAHFLKLQPHLQDLQEDLPRGRYLSPMGTFLLIALSWFKEQKVDYFVLETGRGARYDEVGNLPSHVSVLTSILLEHPGYLGPDLKDIADNKLAIGLTSDLLVMDENCREWNDHLGVIAADKIQLPESVAKDKGMPAWFAQNQALAMRAAELFLERKIVQSHDLRAMSAAFGVLQGERGERLYFDACIAPQSLDVAFFQTLRTNGKIIAIASLPDDKDGDGLRSLVAQDLQCSFYELTLSGTRGYLHYEQANLAGYHLAELAYDDVDALRTIQMNLATEFPDASFYYLGTQTFIRLVRKAFSAER</sequence>
<evidence type="ECO:0000256" key="4">
    <source>
        <dbReference type="ARBA" id="ARBA00022840"/>
    </source>
</evidence>
<keyword evidence="2" id="KW-0436">Ligase</keyword>
<dbReference type="InterPro" id="IPR036565">
    <property type="entry name" value="Mur-like_cat_sf"/>
</dbReference>
<dbReference type="GO" id="GO:0005524">
    <property type="term" value="F:ATP binding"/>
    <property type="evidence" value="ECO:0007669"/>
    <property type="project" value="UniProtKB-KW"/>
</dbReference>
<keyword evidence="6" id="KW-1185">Reference proteome</keyword>